<evidence type="ECO:0000256" key="3">
    <source>
        <dbReference type="ARBA" id="ARBA00022801"/>
    </source>
</evidence>
<sequence>MSKVNFTENELALIRKVEQIYARKLRTHTVNSVEMAKRYCQAKIAHKEHEVFALLLVDSQHQVIEFKEVSIGTIDAAAVYPREVVKAVLLTNSTACILCHNHPSAVNVPSEADKRITRQLSEALALIDVKILDHFIVSPSGIYSFAEHGLL</sequence>
<name>A0AB36FKY5_ALTMA</name>
<dbReference type="GO" id="GO:0008237">
    <property type="term" value="F:metallopeptidase activity"/>
    <property type="evidence" value="ECO:0007669"/>
    <property type="project" value="UniProtKB-KW"/>
</dbReference>
<evidence type="ECO:0000256" key="1">
    <source>
        <dbReference type="ARBA" id="ARBA00022670"/>
    </source>
</evidence>
<dbReference type="Pfam" id="PF04002">
    <property type="entry name" value="RadC"/>
    <property type="match status" value="1"/>
</dbReference>
<keyword evidence="2" id="KW-0479">Metal-binding</keyword>
<dbReference type="GO" id="GO:0006508">
    <property type="term" value="P:proteolysis"/>
    <property type="evidence" value="ECO:0007669"/>
    <property type="project" value="UniProtKB-KW"/>
</dbReference>
<dbReference type="CDD" id="cd08071">
    <property type="entry name" value="MPN_DUF2466"/>
    <property type="match status" value="1"/>
</dbReference>
<proteinExistence type="predicted"/>
<keyword evidence="3" id="KW-0378">Hydrolase</keyword>
<dbReference type="EMBL" id="MIPY01000061">
    <property type="protein sequence ID" value="OES24497.1"/>
    <property type="molecule type" value="Genomic_DNA"/>
</dbReference>
<evidence type="ECO:0000256" key="5">
    <source>
        <dbReference type="ARBA" id="ARBA00023049"/>
    </source>
</evidence>
<dbReference type="PROSITE" id="PS50249">
    <property type="entry name" value="MPN"/>
    <property type="match status" value="1"/>
</dbReference>
<organism evidence="7 8">
    <name type="scientific">Alteromonas macleodii</name>
    <name type="common">Pseudoalteromonas macleodii</name>
    <dbReference type="NCBI Taxonomy" id="28108"/>
    <lineage>
        <taxon>Bacteria</taxon>
        <taxon>Pseudomonadati</taxon>
        <taxon>Pseudomonadota</taxon>
        <taxon>Gammaproteobacteria</taxon>
        <taxon>Alteromonadales</taxon>
        <taxon>Alteromonadaceae</taxon>
        <taxon>Alteromonas/Salinimonas group</taxon>
        <taxon>Alteromonas</taxon>
    </lineage>
</organism>
<dbReference type="PANTHER" id="PTHR30471:SF3">
    <property type="entry name" value="UPF0758 PROTEIN YEES-RELATED"/>
    <property type="match status" value="1"/>
</dbReference>
<evidence type="ECO:0000259" key="6">
    <source>
        <dbReference type="PROSITE" id="PS50249"/>
    </source>
</evidence>
<dbReference type="RefSeq" id="WP_069945596.1">
    <property type="nucleotide sequence ID" value="NZ_MIPW01000036.1"/>
</dbReference>
<evidence type="ECO:0000256" key="4">
    <source>
        <dbReference type="ARBA" id="ARBA00022833"/>
    </source>
</evidence>
<dbReference type="Proteomes" id="UP000095392">
    <property type="component" value="Unassembled WGS sequence"/>
</dbReference>
<keyword evidence="8" id="KW-1185">Reference proteome</keyword>
<protein>
    <submittedName>
        <fullName evidence="7">RadC-like JAB domain protein</fullName>
    </submittedName>
</protein>
<reference evidence="7 8" key="1">
    <citation type="submission" date="2016-09" db="EMBL/GenBank/DDBJ databases">
        <title>Draft Genome Sequence of four Alteromonas macleodii strains isolated from copper coupons and grown long-term at elevated copper levels.</title>
        <authorList>
            <person name="Cusick K."/>
            <person name="Dale J."/>
            <person name="Little B."/>
            <person name="Biffinger J."/>
        </authorList>
    </citation>
    <scope>NUCLEOTIDE SEQUENCE [LARGE SCALE GENOMIC DNA]</scope>
    <source>
        <strain evidence="7 8">KCP01</strain>
    </source>
</reference>
<keyword evidence="5" id="KW-0482">Metalloprotease</keyword>
<feature type="domain" description="MPN" evidence="6">
    <location>
        <begin position="29"/>
        <end position="151"/>
    </location>
</feature>
<dbReference type="InterPro" id="IPR025657">
    <property type="entry name" value="RadC_JAB"/>
</dbReference>
<comment type="caution">
    <text evidence="7">The sequence shown here is derived from an EMBL/GenBank/DDBJ whole genome shotgun (WGS) entry which is preliminary data.</text>
</comment>
<evidence type="ECO:0000313" key="7">
    <source>
        <dbReference type="EMBL" id="OES24497.1"/>
    </source>
</evidence>
<keyword evidence="4" id="KW-0862">Zinc</keyword>
<dbReference type="AlphaFoldDB" id="A0AB36FKY5"/>
<dbReference type="PANTHER" id="PTHR30471">
    <property type="entry name" value="DNA REPAIR PROTEIN RADC"/>
    <property type="match status" value="1"/>
</dbReference>
<evidence type="ECO:0000313" key="8">
    <source>
        <dbReference type="Proteomes" id="UP000095392"/>
    </source>
</evidence>
<keyword evidence="1" id="KW-0645">Protease</keyword>
<evidence type="ECO:0000256" key="2">
    <source>
        <dbReference type="ARBA" id="ARBA00022723"/>
    </source>
</evidence>
<gene>
    <name evidence="7" type="ORF">BFV95_4764</name>
</gene>
<dbReference type="InterPro" id="IPR001405">
    <property type="entry name" value="UPF0758"/>
</dbReference>
<accession>A0AB36FKY5</accession>
<dbReference type="Gene3D" id="3.40.140.10">
    <property type="entry name" value="Cytidine Deaminase, domain 2"/>
    <property type="match status" value="1"/>
</dbReference>
<dbReference type="GO" id="GO:0046872">
    <property type="term" value="F:metal ion binding"/>
    <property type="evidence" value="ECO:0007669"/>
    <property type="project" value="UniProtKB-KW"/>
</dbReference>
<dbReference type="InterPro" id="IPR037518">
    <property type="entry name" value="MPN"/>
</dbReference>